<evidence type="ECO:0000256" key="12">
    <source>
        <dbReference type="ARBA" id="ARBA00023239"/>
    </source>
</evidence>
<evidence type="ECO:0000256" key="3">
    <source>
        <dbReference type="ARBA" id="ARBA00012202"/>
    </source>
</evidence>
<dbReference type="CDD" id="cd07302">
    <property type="entry name" value="CHD"/>
    <property type="match status" value="1"/>
</dbReference>
<organism evidence="17 18">
    <name type="scientific">Lepeophtheirus salmonis</name>
    <name type="common">Salmon louse</name>
    <name type="synonym">Caligus salmonis</name>
    <dbReference type="NCBI Taxonomy" id="72036"/>
    <lineage>
        <taxon>Eukaryota</taxon>
        <taxon>Metazoa</taxon>
        <taxon>Ecdysozoa</taxon>
        <taxon>Arthropoda</taxon>
        <taxon>Crustacea</taxon>
        <taxon>Multicrustacea</taxon>
        <taxon>Hexanauplia</taxon>
        <taxon>Copepoda</taxon>
        <taxon>Siphonostomatoida</taxon>
        <taxon>Caligidae</taxon>
        <taxon>Lepeophtheirus</taxon>
    </lineage>
</organism>
<dbReference type="Gene3D" id="3.30.70.1230">
    <property type="entry name" value="Nucleotide cyclase"/>
    <property type="match status" value="1"/>
</dbReference>
<dbReference type="SMART" id="SM00044">
    <property type="entry name" value="CYCc"/>
    <property type="match status" value="1"/>
</dbReference>
<dbReference type="GO" id="GO:0004016">
    <property type="term" value="F:adenylate cyclase activity"/>
    <property type="evidence" value="ECO:0007669"/>
    <property type="project" value="TreeGrafter"/>
</dbReference>
<keyword evidence="6" id="KW-0547">Nucleotide-binding</keyword>
<dbReference type="SUPFAM" id="SSF55073">
    <property type="entry name" value="Nucleotide cyclase"/>
    <property type="match status" value="1"/>
</dbReference>
<feature type="compositionally biased region" description="Polar residues" evidence="16">
    <location>
        <begin position="1058"/>
        <end position="1068"/>
    </location>
</feature>
<dbReference type="GO" id="GO:0005525">
    <property type="term" value="F:GTP binding"/>
    <property type="evidence" value="ECO:0007669"/>
    <property type="project" value="UniProtKB-KW"/>
</dbReference>
<comment type="subcellular location">
    <subcellularLocation>
        <location evidence="2">Membrane</location>
        <topology evidence="2">Single-pass type I membrane protein</topology>
    </subcellularLocation>
</comment>
<dbReference type="InterPro" id="IPR011009">
    <property type="entry name" value="Kinase-like_dom_sf"/>
</dbReference>
<evidence type="ECO:0000256" key="9">
    <source>
        <dbReference type="ARBA" id="ARBA00023136"/>
    </source>
</evidence>
<keyword evidence="11" id="KW-0325">Glycoprotein</keyword>
<keyword evidence="9" id="KW-0472">Membrane</keyword>
<dbReference type="InterPro" id="IPR050401">
    <property type="entry name" value="Cyclic_nucleotide_synthase"/>
</dbReference>
<evidence type="ECO:0000256" key="10">
    <source>
        <dbReference type="ARBA" id="ARBA00023170"/>
    </source>
</evidence>
<dbReference type="Pfam" id="PF01094">
    <property type="entry name" value="ANF_receptor"/>
    <property type="match status" value="2"/>
</dbReference>
<dbReference type="Pfam" id="PF00211">
    <property type="entry name" value="Guanylate_cyc"/>
    <property type="match status" value="1"/>
</dbReference>
<dbReference type="FunFam" id="3.30.70.1230:FF:000004">
    <property type="entry name" value="Guanylate cyclase"/>
    <property type="match status" value="1"/>
</dbReference>
<evidence type="ECO:0000313" key="18">
    <source>
        <dbReference type="Proteomes" id="UP000675881"/>
    </source>
</evidence>
<sequence length="1068" mass="119757">MSENREIEPSIKKAGSGVLVGFQTAQRIGLLPPGVYFNLTFQDSGCNSTYGTKSFIESVVSGVDVMFGPSCEYSLASVGRLLQFYNLSLLTAGGFSPEFTSNKSDLFDEFYLMTRTGYSFRTIKQTNAIKEIKTAMLKNNINDFAVVVLCASPKKENTFSSMLNCLQGMKNRVYIVLGTTRKHLRKKNLRAKHAYEALLTVTAHTADTNEYHDFAKDVKSLSKKLFNYSYEEPVTPLVANFHDAVLLLIVQKMWNRTITGVTGNVSINNNGDRNADYALLDMDPKTGEFIVVAVYQGLNNAFKMVPNTKIYWPHRDGPPPDKPVCGYDGSLCKEGANKVIIVITFWYYRKEADLASMTWKIHPNDLLSYQEDPESRWKQGSRLSLGINTIDSTNQFSHFRTFKYKGVVVAAKMIDHQSITLTRELLVELKRMKDLHHNHLVRFIGACIEPNLSCLLTEFCPRGSLLDFLEAKNHNLDENFQYSLIHDVVKGMHFIHNCEIKVHGNLKSSNCVVDSRCTVKITDFGLHSLRIDSLEQVDNAQYYWEKLLWTAPEILRKEDGSKYPLYNYQQFSGGMPISQGGFHHLNHHTHNSKKKFLGTQRGDVYSFAIIAHEIVMRKGPFGIWYRNIDCKEIIEGVKRGNSVGKSSLGTVTAESSNLLGVGQRLCRPSIEECSTDAEILKMMTKCWSEDPLDRPDFSTLKEAIRKLNKDNEKRTADYLEEKRKCEDLLYELLPKSVASQLIQGQSVIAETFNSVTIYFSDIVGFTALSAQSTPLEIVDFLNDLYTCFDSIIENFDVYKVETIGDAYMVVSGLPVKNGLNHAREIARMSLRLLEAVKTFKIRHRPLEQMKLRIGLHTGPCCAGVVGVKMPRYCLFGDTVNTASRMESRGEPLMIHVSPQTKEVLDSFSTFILELRGTLDIKGKGKVTTYWLKGEKEPDPSAIHLPPPQITEIPPDGDSDLVGILNPYTTTITGIVGVIPPALSISNGELNEETPEDGIRWEEEEIGDEETSFSVIRVTNTTTANFQGDDQHAPNSNSNNSEDSISSSNCCSPIEKQPLTGNGSTNFPA</sequence>
<dbReference type="EC" id="4.6.1.2" evidence="3 15"/>
<evidence type="ECO:0000256" key="7">
    <source>
        <dbReference type="ARBA" id="ARBA00022989"/>
    </source>
</evidence>
<evidence type="ECO:0000256" key="14">
    <source>
        <dbReference type="RuleBase" id="RU000405"/>
    </source>
</evidence>
<dbReference type="Proteomes" id="UP000675881">
    <property type="component" value="Chromosome 6"/>
</dbReference>
<evidence type="ECO:0000256" key="6">
    <source>
        <dbReference type="ARBA" id="ARBA00022741"/>
    </source>
</evidence>
<evidence type="ECO:0000256" key="5">
    <source>
        <dbReference type="ARBA" id="ARBA00022729"/>
    </source>
</evidence>
<evidence type="ECO:0000256" key="4">
    <source>
        <dbReference type="ARBA" id="ARBA00022692"/>
    </source>
</evidence>
<dbReference type="PROSITE" id="PS50125">
    <property type="entry name" value="GUANYLATE_CYCLASE_2"/>
    <property type="match status" value="1"/>
</dbReference>
<dbReference type="GO" id="GO:0007168">
    <property type="term" value="P:receptor guanylyl cyclase signaling pathway"/>
    <property type="evidence" value="ECO:0007669"/>
    <property type="project" value="TreeGrafter"/>
</dbReference>
<dbReference type="InterPro" id="IPR018297">
    <property type="entry name" value="A/G_cyclase_CS"/>
</dbReference>
<dbReference type="EMBL" id="HG994585">
    <property type="protein sequence ID" value="CAF2967315.1"/>
    <property type="molecule type" value="Genomic_DNA"/>
</dbReference>
<dbReference type="GO" id="GO:0001653">
    <property type="term" value="F:peptide receptor activity"/>
    <property type="evidence" value="ECO:0007669"/>
    <property type="project" value="TreeGrafter"/>
</dbReference>
<keyword evidence="8" id="KW-0342">GTP-binding</keyword>
<keyword evidence="10" id="KW-0675">Receptor</keyword>
<dbReference type="PROSITE" id="PS50011">
    <property type="entry name" value="PROTEIN_KINASE_DOM"/>
    <property type="match status" value="1"/>
</dbReference>
<comment type="catalytic activity">
    <reaction evidence="1 15">
        <text>GTP = 3',5'-cyclic GMP + diphosphate</text>
        <dbReference type="Rhea" id="RHEA:13665"/>
        <dbReference type="ChEBI" id="CHEBI:33019"/>
        <dbReference type="ChEBI" id="CHEBI:37565"/>
        <dbReference type="ChEBI" id="CHEBI:57746"/>
        <dbReference type="EC" id="4.6.1.2"/>
    </reaction>
</comment>
<protein>
    <recommendedName>
        <fullName evidence="3 15">Guanylate cyclase</fullName>
        <ecNumber evidence="3 15">4.6.1.2</ecNumber>
    </recommendedName>
</protein>
<evidence type="ECO:0000256" key="8">
    <source>
        <dbReference type="ARBA" id="ARBA00023134"/>
    </source>
</evidence>
<dbReference type="GO" id="GO:0035556">
    <property type="term" value="P:intracellular signal transduction"/>
    <property type="evidence" value="ECO:0007669"/>
    <property type="project" value="InterPro"/>
</dbReference>
<accession>A0A7R8CY71</accession>
<comment type="similarity">
    <text evidence="14">Belongs to the adenylyl cyclase class-4/guanylyl cyclase family.</text>
</comment>
<proteinExistence type="inferred from homology"/>
<dbReference type="GO" id="GO:0005524">
    <property type="term" value="F:ATP binding"/>
    <property type="evidence" value="ECO:0007669"/>
    <property type="project" value="InterPro"/>
</dbReference>
<keyword evidence="13 15" id="KW-0141">cGMP biosynthesis</keyword>
<dbReference type="SUPFAM" id="SSF53822">
    <property type="entry name" value="Periplasmic binding protein-like I"/>
    <property type="match status" value="1"/>
</dbReference>
<dbReference type="InterPro" id="IPR001245">
    <property type="entry name" value="Ser-Thr/Tyr_kinase_cat_dom"/>
</dbReference>
<evidence type="ECO:0000256" key="13">
    <source>
        <dbReference type="ARBA" id="ARBA00023293"/>
    </source>
</evidence>
<evidence type="ECO:0000256" key="16">
    <source>
        <dbReference type="SAM" id="MobiDB-lite"/>
    </source>
</evidence>
<feature type="region of interest" description="Disordered" evidence="16">
    <location>
        <begin position="1023"/>
        <end position="1068"/>
    </location>
</feature>
<dbReference type="FunFam" id="3.40.50.2300:FF:000153">
    <property type="entry name" value="Guanylate cyclase"/>
    <property type="match status" value="1"/>
</dbReference>
<dbReference type="Pfam" id="PF07714">
    <property type="entry name" value="PK_Tyr_Ser-Thr"/>
    <property type="match status" value="2"/>
</dbReference>
<dbReference type="OrthoDB" id="1890790at2759"/>
<evidence type="ECO:0000313" key="17">
    <source>
        <dbReference type="EMBL" id="CAF2967315.1"/>
    </source>
</evidence>
<dbReference type="InterPro" id="IPR028082">
    <property type="entry name" value="Peripla_BP_I"/>
</dbReference>
<dbReference type="GO" id="GO:0004383">
    <property type="term" value="F:guanylate cyclase activity"/>
    <property type="evidence" value="ECO:0007669"/>
    <property type="project" value="UniProtKB-EC"/>
</dbReference>
<dbReference type="InterPro" id="IPR001828">
    <property type="entry name" value="ANF_lig-bd_rcpt"/>
</dbReference>
<evidence type="ECO:0000256" key="1">
    <source>
        <dbReference type="ARBA" id="ARBA00001436"/>
    </source>
</evidence>
<dbReference type="PROSITE" id="PS00452">
    <property type="entry name" value="GUANYLATE_CYCLASE_1"/>
    <property type="match status" value="1"/>
</dbReference>
<dbReference type="PANTHER" id="PTHR11920">
    <property type="entry name" value="GUANYLYL CYCLASE"/>
    <property type="match status" value="1"/>
</dbReference>
<evidence type="ECO:0000256" key="15">
    <source>
        <dbReference type="RuleBase" id="RU003431"/>
    </source>
</evidence>
<name>A0A7R8CY71_LEPSM</name>
<feature type="compositionally biased region" description="Low complexity" evidence="16">
    <location>
        <begin position="1033"/>
        <end position="1054"/>
    </location>
</feature>
<dbReference type="InterPro" id="IPR029787">
    <property type="entry name" value="Nucleotide_cyclase"/>
</dbReference>
<gene>
    <name evidence="17" type="ORF">LSAA_12278</name>
</gene>
<keyword evidence="4" id="KW-0812">Transmembrane</keyword>
<dbReference type="SUPFAM" id="SSF56112">
    <property type="entry name" value="Protein kinase-like (PK-like)"/>
    <property type="match status" value="1"/>
</dbReference>
<dbReference type="InterPro" id="IPR000719">
    <property type="entry name" value="Prot_kinase_dom"/>
</dbReference>
<dbReference type="Gene3D" id="3.40.50.2300">
    <property type="match status" value="3"/>
</dbReference>
<dbReference type="GO" id="GO:0004672">
    <property type="term" value="F:protein kinase activity"/>
    <property type="evidence" value="ECO:0007669"/>
    <property type="project" value="InterPro"/>
</dbReference>
<dbReference type="GO" id="GO:0005886">
    <property type="term" value="C:plasma membrane"/>
    <property type="evidence" value="ECO:0007669"/>
    <property type="project" value="TreeGrafter"/>
</dbReference>
<dbReference type="InterPro" id="IPR001054">
    <property type="entry name" value="A/G_cyclase"/>
</dbReference>
<keyword evidence="7" id="KW-1133">Transmembrane helix</keyword>
<dbReference type="AlphaFoldDB" id="A0A7R8CY71"/>
<keyword evidence="5" id="KW-0732">Signal</keyword>
<keyword evidence="18" id="KW-1185">Reference proteome</keyword>
<reference evidence="17" key="1">
    <citation type="submission" date="2021-02" db="EMBL/GenBank/DDBJ databases">
        <authorList>
            <person name="Bekaert M."/>
        </authorList>
    </citation>
    <scope>NUCLEOTIDE SEQUENCE</scope>
    <source>
        <strain evidence="17">IoA-00</strain>
    </source>
</reference>
<keyword evidence="12 14" id="KW-0456">Lyase</keyword>
<evidence type="ECO:0000256" key="2">
    <source>
        <dbReference type="ARBA" id="ARBA00004479"/>
    </source>
</evidence>
<dbReference type="PANTHER" id="PTHR11920:SF494">
    <property type="entry name" value="ATRIAL NATRIURETIC PEPTIDE RECEPTOR 2"/>
    <property type="match status" value="1"/>
</dbReference>
<dbReference type="Gene3D" id="1.10.510.10">
    <property type="entry name" value="Transferase(Phosphotransferase) domain 1"/>
    <property type="match status" value="1"/>
</dbReference>
<evidence type="ECO:0000256" key="11">
    <source>
        <dbReference type="ARBA" id="ARBA00023180"/>
    </source>
</evidence>